<evidence type="ECO:0000313" key="7">
    <source>
        <dbReference type="Proteomes" id="UP000229916"/>
    </source>
</evidence>
<dbReference type="GO" id="GO:0070181">
    <property type="term" value="F:small ribosomal subunit rRNA binding"/>
    <property type="evidence" value="ECO:0007669"/>
    <property type="project" value="TreeGrafter"/>
</dbReference>
<dbReference type="HAMAP" id="MF_00270">
    <property type="entry name" value="Ribosomal_bS18"/>
    <property type="match status" value="1"/>
</dbReference>
<dbReference type="InterPro" id="IPR001648">
    <property type="entry name" value="Ribosomal_bS18"/>
</dbReference>
<evidence type="ECO:0000313" key="6">
    <source>
        <dbReference type="EMBL" id="PIU69117.1"/>
    </source>
</evidence>
<dbReference type="PRINTS" id="PR00974">
    <property type="entry name" value="RIBOSOMALS18"/>
</dbReference>
<dbReference type="GO" id="GO:0003735">
    <property type="term" value="F:structural constituent of ribosome"/>
    <property type="evidence" value="ECO:0007669"/>
    <property type="project" value="InterPro"/>
</dbReference>
<sequence length="76" mass="9033">MADNRTRGRRKCYFCQNPAIKITYKDPLRLKRYLTPRGKIVSRFKTRVCSRHQKLLTTAIKKARILAILPFVNREL</sequence>
<protein>
    <recommendedName>
        <fullName evidence="4">Small ribosomal subunit protein bS18</fullName>
    </recommendedName>
</protein>
<dbReference type="Proteomes" id="UP000229916">
    <property type="component" value="Unassembled WGS sequence"/>
</dbReference>
<dbReference type="Gene3D" id="4.10.640.10">
    <property type="entry name" value="Ribosomal protein S18"/>
    <property type="match status" value="1"/>
</dbReference>
<accession>A0A2M7AP21</accession>
<gene>
    <name evidence="4 6" type="primary">rpsR</name>
    <name evidence="6" type="ORF">COS81_01360</name>
</gene>
<dbReference type="GO" id="GO:0022627">
    <property type="term" value="C:cytosolic small ribosomal subunit"/>
    <property type="evidence" value="ECO:0007669"/>
    <property type="project" value="TreeGrafter"/>
</dbReference>
<name>A0A2M7AP21_UNCKA</name>
<evidence type="ECO:0000256" key="2">
    <source>
        <dbReference type="ARBA" id="ARBA00022980"/>
    </source>
</evidence>
<dbReference type="SUPFAM" id="SSF46911">
    <property type="entry name" value="Ribosomal protein S18"/>
    <property type="match status" value="1"/>
</dbReference>
<dbReference type="PANTHER" id="PTHR13479">
    <property type="entry name" value="30S RIBOSOMAL PROTEIN S18"/>
    <property type="match status" value="1"/>
</dbReference>
<dbReference type="EMBL" id="PEWD01000030">
    <property type="protein sequence ID" value="PIU69117.1"/>
    <property type="molecule type" value="Genomic_DNA"/>
</dbReference>
<evidence type="ECO:0000256" key="1">
    <source>
        <dbReference type="ARBA" id="ARBA00005589"/>
    </source>
</evidence>
<dbReference type="NCBIfam" id="TIGR00165">
    <property type="entry name" value="S18"/>
    <property type="match status" value="1"/>
</dbReference>
<comment type="caution">
    <text evidence="6">The sequence shown here is derived from an EMBL/GenBank/DDBJ whole genome shotgun (WGS) entry which is preliminary data.</text>
</comment>
<keyword evidence="2 4" id="KW-0689">Ribosomal protein</keyword>
<dbReference type="AlphaFoldDB" id="A0A2M7AP21"/>
<keyword evidence="4" id="KW-0694">RNA-binding</keyword>
<organism evidence="6 7">
    <name type="scientific">candidate division WWE3 bacterium CG06_land_8_20_14_3_00_42_16</name>
    <dbReference type="NCBI Taxonomy" id="1975083"/>
    <lineage>
        <taxon>Bacteria</taxon>
        <taxon>Katanobacteria</taxon>
    </lineage>
</organism>
<reference evidence="7" key="1">
    <citation type="submission" date="2017-09" db="EMBL/GenBank/DDBJ databases">
        <title>Depth-based differentiation of microbial function through sediment-hosted aquifers and enrichment of novel symbionts in the deep terrestrial subsurface.</title>
        <authorList>
            <person name="Probst A.J."/>
            <person name="Ladd B."/>
            <person name="Jarett J.K."/>
            <person name="Geller-Mcgrath D.E."/>
            <person name="Sieber C.M.K."/>
            <person name="Emerson J.B."/>
            <person name="Anantharaman K."/>
            <person name="Thomas B.C."/>
            <person name="Malmstrom R."/>
            <person name="Stieglmeier M."/>
            <person name="Klingl A."/>
            <person name="Woyke T."/>
            <person name="Ryan C.M."/>
            <person name="Banfield J.F."/>
        </authorList>
    </citation>
    <scope>NUCLEOTIDE SEQUENCE [LARGE SCALE GENOMIC DNA]</scope>
</reference>
<evidence type="ECO:0000256" key="4">
    <source>
        <dbReference type="HAMAP-Rule" id="MF_00270"/>
    </source>
</evidence>
<comment type="subunit">
    <text evidence="4">Part of the 30S ribosomal subunit. Forms a tight heterodimer with protein bS6.</text>
</comment>
<comment type="function">
    <text evidence="4">Binds as a heterodimer with protein bS6 to the central domain of the 16S rRNA, where it helps stabilize the platform of the 30S subunit.</text>
</comment>
<evidence type="ECO:0000256" key="5">
    <source>
        <dbReference type="RuleBase" id="RU003910"/>
    </source>
</evidence>
<comment type="similarity">
    <text evidence="1 4 5">Belongs to the bacterial ribosomal protein bS18 family.</text>
</comment>
<evidence type="ECO:0000256" key="3">
    <source>
        <dbReference type="ARBA" id="ARBA00023274"/>
    </source>
</evidence>
<dbReference type="GO" id="GO:0006412">
    <property type="term" value="P:translation"/>
    <property type="evidence" value="ECO:0007669"/>
    <property type="project" value="UniProtKB-UniRule"/>
</dbReference>
<dbReference type="InterPro" id="IPR036870">
    <property type="entry name" value="Ribosomal_bS18_sf"/>
</dbReference>
<dbReference type="PANTHER" id="PTHR13479:SF40">
    <property type="entry name" value="SMALL RIBOSOMAL SUBUNIT PROTEIN BS18M"/>
    <property type="match status" value="1"/>
</dbReference>
<keyword evidence="4" id="KW-0699">rRNA-binding</keyword>
<proteinExistence type="inferred from homology"/>
<keyword evidence="3 4" id="KW-0687">Ribonucleoprotein</keyword>
<dbReference type="Pfam" id="PF01084">
    <property type="entry name" value="Ribosomal_S18"/>
    <property type="match status" value="1"/>
</dbReference>